<evidence type="ECO:0000256" key="5">
    <source>
        <dbReference type="ARBA" id="ARBA00022475"/>
    </source>
</evidence>
<dbReference type="InterPro" id="IPR024370">
    <property type="entry name" value="PBP_domain"/>
</dbReference>
<proteinExistence type="inferred from homology"/>
<keyword evidence="4" id="KW-0813">Transport</keyword>
<dbReference type="Proteomes" id="UP001206483">
    <property type="component" value="Unassembled WGS sequence"/>
</dbReference>
<dbReference type="Gene3D" id="1.10.3720.10">
    <property type="entry name" value="MetI-like"/>
    <property type="match status" value="1"/>
</dbReference>
<feature type="transmembrane region" description="Helical" evidence="10">
    <location>
        <begin position="40"/>
        <end position="57"/>
    </location>
</feature>
<evidence type="ECO:0000256" key="4">
    <source>
        <dbReference type="ARBA" id="ARBA00022448"/>
    </source>
</evidence>
<dbReference type="InterPro" id="IPR005672">
    <property type="entry name" value="Phosphate_PstA"/>
</dbReference>
<dbReference type="NCBIfam" id="TIGR00974">
    <property type="entry name" value="3a0107s02c"/>
    <property type="match status" value="1"/>
</dbReference>
<evidence type="ECO:0000313" key="14">
    <source>
        <dbReference type="Proteomes" id="UP001206483"/>
    </source>
</evidence>
<feature type="transmembrane region" description="Helical" evidence="10">
    <location>
        <begin position="926"/>
        <end position="946"/>
    </location>
</feature>
<dbReference type="SUPFAM" id="SSF161098">
    <property type="entry name" value="MetI-like"/>
    <property type="match status" value="1"/>
</dbReference>
<evidence type="ECO:0000256" key="9">
    <source>
        <dbReference type="ARBA" id="ARBA00023136"/>
    </source>
</evidence>
<dbReference type="Pfam" id="PF00528">
    <property type="entry name" value="BPD_transp_1"/>
    <property type="match status" value="1"/>
</dbReference>
<keyword evidence="14" id="KW-1185">Reference proteome</keyword>
<dbReference type="CDD" id="cd06261">
    <property type="entry name" value="TM_PBP2"/>
    <property type="match status" value="1"/>
</dbReference>
<feature type="transmembrane region" description="Helical" evidence="10">
    <location>
        <begin position="342"/>
        <end position="363"/>
    </location>
</feature>
<dbReference type="EMBL" id="JAMZDX010000003">
    <property type="protein sequence ID" value="MCP2310448.1"/>
    <property type="molecule type" value="Genomic_DNA"/>
</dbReference>
<evidence type="ECO:0000256" key="1">
    <source>
        <dbReference type="ARBA" id="ARBA00003510"/>
    </source>
</evidence>
<evidence type="ECO:0000256" key="10">
    <source>
        <dbReference type="RuleBase" id="RU363043"/>
    </source>
</evidence>
<feature type="compositionally biased region" description="Gly residues" evidence="11">
    <location>
        <begin position="837"/>
        <end position="859"/>
    </location>
</feature>
<name>A0ABT1IZ66_9ACTN</name>
<dbReference type="RefSeq" id="WP_253798388.1">
    <property type="nucleotide sequence ID" value="NZ_JAMZDX010000003.1"/>
</dbReference>
<dbReference type="PANTHER" id="PTHR42922">
    <property type="entry name" value="PHOSPHATE TRANSPORT SYSTEM PERMEASE PROTEIN PSTA"/>
    <property type="match status" value="1"/>
</dbReference>
<feature type="compositionally biased region" description="Basic and acidic residues" evidence="11">
    <location>
        <begin position="807"/>
        <end position="816"/>
    </location>
</feature>
<evidence type="ECO:0000256" key="3">
    <source>
        <dbReference type="ARBA" id="ARBA00007069"/>
    </source>
</evidence>
<feature type="compositionally biased region" description="Pro residues" evidence="11">
    <location>
        <begin position="966"/>
        <end position="979"/>
    </location>
</feature>
<dbReference type="SUPFAM" id="SSF53850">
    <property type="entry name" value="Periplasmic binding protein-like II"/>
    <property type="match status" value="1"/>
</dbReference>
<feature type="region of interest" description="Disordered" evidence="11">
    <location>
        <begin position="959"/>
        <end position="1043"/>
    </location>
</feature>
<comment type="similarity">
    <text evidence="3 10">Belongs to the binding-protein-dependent transport system permease family. CysTW subfamily.</text>
</comment>
<feature type="transmembrane region" description="Helical" evidence="10">
    <location>
        <begin position="195"/>
        <end position="220"/>
    </location>
</feature>
<keyword evidence="6" id="KW-0592">Phosphate transport</keyword>
<keyword evidence="8 10" id="KW-1133">Transmembrane helix</keyword>
<comment type="caution">
    <text evidence="13">The sequence shown here is derived from an EMBL/GenBank/DDBJ whole genome shotgun (WGS) entry which is preliminary data.</text>
</comment>
<dbReference type="PROSITE" id="PS50928">
    <property type="entry name" value="ABC_TM1"/>
    <property type="match status" value="1"/>
</dbReference>
<feature type="transmembrane region" description="Helical" evidence="10">
    <location>
        <begin position="97"/>
        <end position="120"/>
    </location>
</feature>
<evidence type="ECO:0000256" key="2">
    <source>
        <dbReference type="ARBA" id="ARBA00004651"/>
    </source>
</evidence>
<feature type="compositionally biased region" description="Polar residues" evidence="11">
    <location>
        <begin position="790"/>
        <end position="802"/>
    </location>
</feature>
<sequence length="1043" mass="106964">MTAPTLSTTVVTPPEPPEPLQSPLREERRSTGGRRASDRWALGASALAALALTGLLFQRIAPFSGAVGFTVCLWLCWLGLYALVLRDEGGLAVRDRLASFTVHSIAGLLLGILVWIAWYVTQKGWDALWFHPNFFSQDLSEAGPSDPLDRGGALHAMVGTLTQITISLAITIPLGLSCAIFLNEVPGRFARTVRTLVEAMTALPSILAGLFVYAVLVITFEFPRSGFAAAVALSVMMLPILIRASDVVLRLVPGSLKEASYALGAGRWRTVWTVTLPSARSGLATAVILAAARGIGETSPVLLCSGYTKNLNLDPFSGAQASLPLMAFTLIKLPSDLHKARAFGAAAVLLVLVVVLFGVARLVGGRGPGELSARQQRRRALRSVEDFRRMHPIVAQPPGKEPVLRGALVRTTTLLAALAVAAGSLLLGTAPRAAAEDYRRISGAGSTWSSNAMDSWVSNVRQYGMTIDFDAQGSSYGRNQFKNGATDFAVTEIPYGLNDGGQFDAPPPWPSAYLPIVAGGTSFMYNLKINGTRVTNLRLSGESIAKIFTGKITRWNDPALQSDNPGLKMPDIPVRPVVRSDGSGTTAQLTTWMSRKQQAIWDDYCVRSPRHAPCGMTSFYPLLSGSTWQSLGTSVAVANAVANDANVGAITYVEYSYALNSRFPVAKMLNSAGYYVEPNGKNVSVALKQVRINSDLTQQLDGVYDSPDKSAYPLSSYSYMAVHTSEVGTFSKEKGHTLAAFGYYFLCEGQKQADGLGYSPLTPNLVQSAFEQLAKVPGSEGRAFDAGHCTNPTFGPNGSNPYADSADPPKDCDRKGTGSQCGTGTGGAKQETPVTAGGSGGAGGAGSGGGAGGTGGGGGAGATGGAGGAGTGGTGGTGADGGAGGTAGGGDPALTGGGSGGTGGGGQQYSGDAVQLAAGGGSGLRYALMAIAGALLGALIVLPPVIAGRSARAAYAAGDNAQGWQPPVPGQRPPGPAGPVMPWGGPAVPWGGPPVPWGGPAVPWGGGPVAGPAPQGGPVPGTVPVAGGVAGESVGESVAEGER</sequence>
<dbReference type="InterPro" id="IPR035906">
    <property type="entry name" value="MetI-like_sf"/>
</dbReference>
<keyword evidence="7 10" id="KW-0812">Transmembrane</keyword>
<feature type="transmembrane region" description="Helical" evidence="10">
    <location>
        <begin position="63"/>
        <end position="85"/>
    </location>
</feature>
<dbReference type="InterPro" id="IPR051408">
    <property type="entry name" value="Phosphate_transprt_permease"/>
</dbReference>
<accession>A0ABT1IZ66</accession>
<evidence type="ECO:0000259" key="12">
    <source>
        <dbReference type="PROSITE" id="PS50928"/>
    </source>
</evidence>
<evidence type="ECO:0000256" key="6">
    <source>
        <dbReference type="ARBA" id="ARBA00022592"/>
    </source>
</evidence>
<feature type="compositionally biased region" description="Low complexity" evidence="11">
    <location>
        <begin position="1020"/>
        <end position="1043"/>
    </location>
</feature>
<feature type="compositionally biased region" description="Basic and acidic residues" evidence="11">
    <location>
        <begin position="24"/>
        <end position="36"/>
    </location>
</feature>
<comment type="function">
    <text evidence="1">Part of the binding-protein-dependent transport system for phosphate; probably responsible for the translocation of the substrate across the membrane.</text>
</comment>
<evidence type="ECO:0000256" key="8">
    <source>
        <dbReference type="ARBA" id="ARBA00022989"/>
    </source>
</evidence>
<gene>
    <name evidence="13" type="ORF">FHR36_003581</name>
</gene>
<protein>
    <recommendedName>
        <fullName evidence="10">Phosphate transport system permease protein PstA</fullName>
    </recommendedName>
</protein>
<organism evidence="13 14">
    <name type="scientific">Kitasatospora paracochleata</name>
    <dbReference type="NCBI Taxonomy" id="58354"/>
    <lineage>
        <taxon>Bacteria</taxon>
        <taxon>Bacillati</taxon>
        <taxon>Actinomycetota</taxon>
        <taxon>Actinomycetes</taxon>
        <taxon>Kitasatosporales</taxon>
        <taxon>Streptomycetaceae</taxon>
        <taxon>Kitasatospora</taxon>
    </lineage>
</organism>
<feature type="region of interest" description="Disordered" evidence="11">
    <location>
        <begin position="882"/>
        <end position="906"/>
    </location>
</feature>
<evidence type="ECO:0000256" key="11">
    <source>
        <dbReference type="SAM" id="MobiDB-lite"/>
    </source>
</evidence>
<feature type="transmembrane region" description="Helical" evidence="10">
    <location>
        <begin position="226"/>
        <end position="242"/>
    </location>
</feature>
<dbReference type="CDD" id="cd13565">
    <property type="entry name" value="PBP2_PstS"/>
    <property type="match status" value="1"/>
</dbReference>
<feature type="compositionally biased region" description="Low complexity" evidence="11">
    <location>
        <begin position="1"/>
        <end position="12"/>
    </location>
</feature>
<feature type="region of interest" description="Disordered" evidence="11">
    <location>
        <begin position="1"/>
        <end position="36"/>
    </location>
</feature>
<comment type="subcellular location">
    <subcellularLocation>
        <location evidence="2 10">Cell membrane</location>
        <topology evidence="2 10">Multi-pass membrane protein</topology>
    </subcellularLocation>
</comment>
<dbReference type="Gene3D" id="3.40.190.10">
    <property type="entry name" value="Periplasmic binding protein-like II"/>
    <property type="match status" value="2"/>
</dbReference>
<keyword evidence="5 10" id="KW-1003">Cell membrane</keyword>
<feature type="region of interest" description="Disordered" evidence="11">
    <location>
        <begin position="787"/>
        <end position="859"/>
    </location>
</feature>
<reference evidence="13 14" key="1">
    <citation type="submission" date="2022-06" db="EMBL/GenBank/DDBJ databases">
        <title>Sequencing the genomes of 1000 actinobacteria strains.</title>
        <authorList>
            <person name="Klenk H.-P."/>
        </authorList>
    </citation>
    <scope>NUCLEOTIDE SEQUENCE [LARGE SCALE GENOMIC DNA]</scope>
    <source>
        <strain evidence="13 14">DSM 41656</strain>
    </source>
</reference>
<dbReference type="PANTHER" id="PTHR42922:SF1">
    <property type="entry name" value="PHOSPHATE TRANSPORT SYSTEM PERMEASE PROTEIN PSTA"/>
    <property type="match status" value="1"/>
</dbReference>
<feature type="transmembrane region" description="Helical" evidence="10">
    <location>
        <begin position="164"/>
        <end position="183"/>
    </location>
</feature>
<keyword evidence="9 10" id="KW-0472">Membrane</keyword>
<feature type="domain" description="ABC transmembrane type-1" evidence="12">
    <location>
        <begin position="157"/>
        <end position="361"/>
    </location>
</feature>
<evidence type="ECO:0000256" key="7">
    <source>
        <dbReference type="ARBA" id="ARBA00022692"/>
    </source>
</evidence>
<feature type="compositionally biased region" description="Low complexity" evidence="11">
    <location>
        <begin position="980"/>
        <end position="990"/>
    </location>
</feature>
<evidence type="ECO:0000313" key="13">
    <source>
        <dbReference type="EMBL" id="MCP2310448.1"/>
    </source>
</evidence>
<dbReference type="InterPro" id="IPR000515">
    <property type="entry name" value="MetI-like"/>
</dbReference>
<dbReference type="Pfam" id="PF12849">
    <property type="entry name" value="PBP_like_2"/>
    <property type="match status" value="1"/>
</dbReference>